<gene>
    <name evidence="1" type="ORF">BRAPAZ1V2_A07P41560.2</name>
</gene>
<dbReference type="Gramene" id="A07p41560.2_BraZ1">
    <property type="protein sequence ID" value="A07p41560.2_BraZ1.CDS.1"/>
    <property type="gene ID" value="A07g41560.2_BraZ1"/>
</dbReference>
<sequence>MHIRLTMKGTIWDPPKFIVPKNCSVFEMLRFSDRSNLEISDFLLLTLLSRVEGS</sequence>
<dbReference type="Proteomes" id="UP000694005">
    <property type="component" value="Chromosome A07"/>
</dbReference>
<protein>
    <submittedName>
        <fullName evidence="1">Uncharacterized protein</fullName>
    </submittedName>
</protein>
<dbReference type="EMBL" id="LS974623">
    <property type="protein sequence ID" value="CAG7904512.1"/>
    <property type="molecule type" value="Genomic_DNA"/>
</dbReference>
<organism evidence="1 2">
    <name type="scientific">Brassica campestris</name>
    <name type="common">Field mustard</name>
    <dbReference type="NCBI Taxonomy" id="3711"/>
    <lineage>
        <taxon>Eukaryota</taxon>
        <taxon>Viridiplantae</taxon>
        <taxon>Streptophyta</taxon>
        <taxon>Embryophyta</taxon>
        <taxon>Tracheophyta</taxon>
        <taxon>Spermatophyta</taxon>
        <taxon>Magnoliopsida</taxon>
        <taxon>eudicotyledons</taxon>
        <taxon>Gunneridae</taxon>
        <taxon>Pentapetalae</taxon>
        <taxon>rosids</taxon>
        <taxon>malvids</taxon>
        <taxon>Brassicales</taxon>
        <taxon>Brassicaceae</taxon>
        <taxon>Brassiceae</taxon>
        <taxon>Brassica</taxon>
    </lineage>
</organism>
<name>A0A8D9MBM0_BRACM</name>
<reference evidence="1 2" key="1">
    <citation type="submission" date="2021-07" db="EMBL/GenBank/DDBJ databases">
        <authorList>
            <consortium name="Genoscope - CEA"/>
            <person name="William W."/>
        </authorList>
    </citation>
    <scope>NUCLEOTIDE SEQUENCE [LARGE SCALE GENOMIC DNA]</scope>
</reference>
<proteinExistence type="predicted"/>
<accession>A0A8D9MBM0</accession>
<evidence type="ECO:0000313" key="2">
    <source>
        <dbReference type="Proteomes" id="UP000694005"/>
    </source>
</evidence>
<dbReference type="AlphaFoldDB" id="A0A8D9MBM0"/>
<evidence type="ECO:0000313" key="1">
    <source>
        <dbReference type="EMBL" id="CAG7904512.1"/>
    </source>
</evidence>
<feature type="non-terminal residue" evidence="1">
    <location>
        <position position="54"/>
    </location>
</feature>